<keyword evidence="2" id="KW-0496">Mitochondrion</keyword>
<evidence type="ECO:0000313" key="3">
    <source>
        <dbReference type="EMBL" id="KUM51065.1"/>
    </source>
</evidence>
<proteinExistence type="predicted"/>
<evidence type="ECO:0000313" key="2">
    <source>
        <dbReference type="EMBL" id="KUM45150.1"/>
    </source>
</evidence>
<name>A0A101LTN7_PICGL</name>
<dbReference type="EMBL" id="LKAM01000001">
    <property type="protein sequence ID" value="KUM51065.1"/>
    <property type="molecule type" value="Genomic_DNA"/>
</dbReference>
<dbReference type="AlphaFoldDB" id="A0A101LTN7"/>
<dbReference type="EMBL" id="LKAM01000027">
    <property type="protein sequence ID" value="KUM45143.1"/>
    <property type="molecule type" value="Genomic_DNA"/>
</dbReference>
<reference evidence="2" key="1">
    <citation type="journal article" date="2015" name="Genome Biol. Evol.">
        <title>Organellar Genomes of White Spruce (Picea glauca): Assembly and Annotation.</title>
        <authorList>
            <person name="Jackman S.D."/>
            <person name="Warren R.L."/>
            <person name="Gibb E.A."/>
            <person name="Vandervalk B.P."/>
            <person name="Mohamadi H."/>
            <person name="Chu J."/>
            <person name="Raymond A."/>
            <person name="Pleasance S."/>
            <person name="Coope R."/>
            <person name="Wildung M.R."/>
            <person name="Ritland C.E."/>
            <person name="Bousquet J."/>
            <person name="Jones S.J."/>
            <person name="Bohlmann J."/>
            <person name="Birol I."/>
        </authorList>
    </citation>
    <scope>NUCLEOTIDE SEQUENCE [LARGE SCALE GENOMIC DNA]</scope>
    <source>
        <tissue evidence="2">Flushing bud</tissue>
    </source>
</reference>
<comment type="caution">
    <text evidence="2">The sequence shown here is derived from an EMBL/GenBank/DDBJ whole genome shotgun (WGS) entry which is preliminary data.</text>
</comment>
<evidence type="ECO:0000313" key="1">
    <source>
        <dbReference type="EMBL" id="KUM45143.1"/>
    </source>
</evidence>
<geneLocation type="mitochondrion" evidence="2"/>
<dbReference type="EMBL" id="LKAM01000027">
    <property type="protein sequence ID" value="KUM45150.1"/>
    <property type="molecule type" value="Genomic_DNA"/>
</dbReference>
<protein>
    <submittedName>
        <fullName evidence="2">Uncharacterized protein</fullName>
    </submittedName>
</protein>
<accession>A0A101LTN7</accession>
<sequence length="46" mass="5326">MGHAIEREMEQVFCYFNHRGRNSLMVSSSILNAPTMWLSIQPLSWG</sequence>
<organism evidence="2">
    <name type="scientific">Picea glauca</name>
    <name type="common">White spruce</name>
    <name type="synonym">Pinus glauca</name>
    <dbReference type="NCBI Taxonomy" id="3330"/>
    <lineage>
        <taxon>Eukaryota</taxon>
        <taxon>Viridiplantae</taxon>
        <taxon>Streptophyta</taxon>
        <taxon>Embryophyta</taxon>
        <taxon>Tracheophyta</taxon>
        <taxon>Spermatophyta</taxon>
        <taxon>Pinopsida</taxon>
        <taxon>Pinidae</taxon>
        <taxon>Conifers I</taxon>
        <taxon>Pinales</taxon>
        <taxon>Pinaceae</taxon>
        <taxon>Picea</taxon>
    </lineage>
</organism>
<gene>
    <name evidence="1" type="ORF">ABT39_MTgene3616</name>
    <name evidence="2" type="ORF">ABT39_MTgene3623</name>
    <name evidence="3" type="ORF">ABT39_MTgene911</name>
</gene>